<sequence length="112" mass="11451">MTGAPVNSTDQPRQTGPTDPSDEAESAAQDAAQDVEQDEAPGSDLDLRGAGLADEELAAVTALLGTLSASAEAEDSGAGTAGPADRTLQRRRRLGLWGRPGADSWKHAAGLR</sequence>
<feature type="region of interest" description="Disordered" evidence="1">
    <location>
        <begin position="1"/>
        <end position="50"/>
    </location>
</feature>
<gene>
    <name evidence="2" type="ORF">H4W27_000236</name>
</gene>
<organism evidence="2 3">
    <name type="scientific">Nesterenkonia lutea</name>
    <dbReference type="NCBI Taxonomy" id="272919"/>
    <lineage>
        <taxon>Bacteria</taxon>
        <taxon>Bacillati</taxon>
        <taxon>Actinomycetota</taxon>
        <taxon>Actinomycetes</taxon>
        <taxon>Micrococcales</taxon>
        <taxon>Micrococcaceae</taxon>
        <taxon>Nesterenkonia</taxon>
    </lineage>
</organism>
<accession>A0ABR9JB13</accession>
<protein>
    <recommendedName>
        <fullName evidence="4">Acyl-CoA carboxylase subunit epsilon</fullName>
    </recommendedName>
</protein>
<keyword evidence="3" id="KW-1185">Reference proteome</keyword>
<feature type="compositionally biased region" description="Polar residues" evidence="1">
    <location>
        <begin position="1"/>
        <end position="18"/>
    </location>
</feature>
<dbReference type="EMBL" id="JADBED010000001">
    <property type="protein sequence ID" value="MBE1523118.1"/>
    <property type="molecule type" value="Genomic_DNA"/>
</dbReference>
<comment type="caution">
    <text evidence="2">The sequence shown here is derived from an EMBL/GenBank/DDBJ whole genome shotgun (WGS) entry which is preliminary data.</text>
</comment>
<dbReference type="RefSeq" id="WP_192594317.1">
    <property type="nucleotide sequence ID" value="NZ_BAAALJ010000018.1"/>
</dbReference>
<dbReference type="Proteomes" id="UP000643525">
    <property type="component" value="Unassembled WGS sequence"/>
</dbReference>
<dbReference type="Pfam" id="PF13822">
    <property type="entry name" value="ACC_epsilon"/>
    <property type="match status" value="1"/>
</dbReference>
<evidence type="ECO:0000313" key="3">
    <source>
        <dbReference type="Proteomes" id="UP000643525"/>
    </source>
</evidence>
<name>A0ABR9JB13_9MICC</name>
<evidence type="ECO:0000313" key="2">
    <source>
        <dbReference type="EMBL" id="MBE1523118.1"/>
    </source>
</evidence>
<evidence type="ECO:0008006" key="4">
    <source>
        <dbReference type="Google" id="ProtNLM"/>
    </source>
</evidence>
<feature type="region of interest" description="Disordered" evidence="1">
    <location>
        <begin position="70"/>
        <end position="89"/>
    </location>
</feature>
<evidence type="ECO:0000256" key="1">
    <source>
        <dbReference type="SAM" id="MobiDB-lite"/>
    </source>
</evidence>
<dbReference type="InterPro" id="IPR032716">
    <property type="entry name" value="ACC_epsilon"/>
</dbReference>
<proteinExistence type="predicted"/>
<reference evidence="2 3" key="1">
    <citation type="submission" date="2020-10" db="EMBL/GenBank/DDBJ databases">
        <title>Sequencing the genomes of 1000 actinobacteria strains.</title>
        <authorList>
            <person name="Klenk H.-P."/>
        </authorList>
    </citation>
    <scope>NUCLEOTIDE SEQUENCE [LARGE SCALE GENOMIC DNA]</scope>
    <source>
        <strain evidence="2 3">DSM 15666</strain>
    </source>
</reference>
<feature type="compositionally biased region" description="Low complexity" evidence="1">
    <location>
        <begin position="70"/>
        <end position="82"/>
    </location>
</feature>